<comment type="caution">
    <text evidence="2">The sequence shown here is derived from an EMBL/GenBank/DDBJ whole genome shotgun (WGS) entry which is preliminary data.</text>
</comment>
<evidence type="ECO:0000313" key="2">
    <source>
        <dbReference type="EMBL" id="KYN50227.1"/>
    </source>
</evidence>
<dbReference type="SMART" id="SM01126">
    <property type="entry name" value="DDE_Tnp_IS1595"/>
    <property type="match status" value="1"/>
</dbReference>
<proteinExistence type="predicted"/>
<accession>A0A151K2C0</accession>
<dbReference type="PANTHER" id="PTHR47163">
    <property type="entry name" value="DDE_TNP_IS1595 DOMAIN-CONTAINING PROTEIN"/>
    <property type="match status" value="1"/>
</dbReference>
<sequence length="312" mass="37566">MLYYEFLNLTHNYSELFKFLCDKKVVRDRVRCPRCNVYIQCNIEKSFIISCAGKYYKQIRNKRRKRQTCTFKISIFNGTWFSQANLNIQKICRFIAYFMLLNSPRQLFLEQELSLATHTVVDWINFCRELLAQWLKDNDEQIGGLNKIVEIDEVKFGRSKYNRGRIISGQWLFGGIERDTSRIFVVSVRNRTAETLTSIIRHRILPGTTIYSDCWRAYSNLKNYGYIHKTVNHKNNFLDPDTKVHTQNIERVWRDIRGMIPRYGTVKYHYEHYLAEIMFKRQFQYHDRLNKFFEIMAKFYPIDDNITINNNE</sequence>
<keyword evidence="3" id="KW-1185">Reference proteome</keyword>
<dbReference type="AlphaFoldDB" id="A0A151K2C0"/>
<gene>
    <name evidence="2" type="ORF">ALC62_04155</name>
</gene>
<dbReference type="Proteomes" id="UP000078542">
    <property type="component" value="Unassembled WGS sequence"/>
</dbReference>
<evidence type="ECO:0000313" key="3">
    <source>
        <dbReference type="Proteomes" id="UP000078542"/>
    </source>
</evidence>
<dbReference type="EMBL" id="LKEX01013258">
    <property type="protein sequence ID" value="KYN50227.1"/>
    <property type="molecule type" value="Genomic_DNA"/>
</dbReference>
<dbReference type="InterPro" id="IPR024445">
    <property type="entry name" value="Tnp_ISXO2-like"/>
</dbReference>
<protein>
    <recommendedName>
        <fullName evidence="1">ISXO2-like transposase domain-containing protein</fullName>
    </recommendedName>
</protein>
<dbReference type="PANTHER" id="PTHR47163:SF2">
    <property type="entry name" value="SI:DKEY-17M8.2"/>
    <property type="match status" value="1"/>
</dbReference>
<dbReference type="STRING" id="456900.A0A151K2C0"/>
<reference evidence="2 3" key="1">
    <citation type="submission" date="2016-03" db="EMBL/GenBank/DDBJ databases">
        <title>Cyphomyrmex costatus WGS genome.</title>
        <authorList>
            <person name="Nygaard S."/>
            <person name="Hu H."/>
            <person name="Boomsma J."/>
            <person name="Zhang G."/>
        </authorList>
    </citation>
    <scope>NUCLEOTIDE SEQUENCE [LARGE SCALE GENOMIC DNA]</scope>
    <source>
        <strain evidence="2">MS0001</strain>
        <tissue evidence="2">Whole body</tissue>
    </source>
</reference>
<dbReference type="NCBIfam" id="NF033547">
    <property type="entry name" value="transpos_IS1595"/>
    <property type="match status" value="1"/>
</dbReference>
<feature type="domain" description="ISXO2-like transposase" evidence="1">
    <location>
        <begin position="141"/>
        <end position="282"/>
    </location>
</feature>
<dbReference type="Pfam" id="PF12762">
    <property type="entry name" value="DDE_Tnp_IS1595"/>
    <property type="match status" value="1"/>
</dbReference>
<name>A0A151K2C0_9HYME</name>
<evidence type="ECO:0000259" key="1">
    <source>
        <dbReference type="SMART" id="SM01126"/>
    </source>
</evidence>
<organism evidence="2 3">
    <name type="scientific">Cyphomyrmex costatus</name>
    <dbReference type="NCBI Taxonomy" id="456900"/>
    <lineage>
        <taxon>Eukaryota</taxon>
        <taxon>Metazoa</taxon>
        <taxon>Ecdysozoa</taxon>
        <taxon>Arthropoda</taxon>
        <taxon>Hexapoda</taxon>
        <taxon>Insecta</taxon>
        <taxon>Pterygota</taxon>
        <taxon>Neoptera</taxon>
        <taxon>Endopterygota</taxon>
        <taxon>Hymenoptera</taxon>
        <taxon>Apocrita</taxon>
        <taxon>Aculeata</taxon>
        <taxon>Formicoidea</taxon>
        <taxon>Formicidae</taxon>
        <taxon>Myrmicinae</taxon>
        <taxon>Cyphomyrmex</taxon>
    </lineage>
</organism>
<dbReference type="InterPro" id="IPR053164">
    <property type="entry name" value="IS1016-like_transposase"/>
</dbReference>